<comment type="caution">
    <text evidence="1">The sequence shown here is derived from an EMBL/GenBank/DDBJ whole genome shotgun (WGS) entry which is preliminary data.</text>
</comment>
<dbReference type="EMBL" id="JADFTS010000003">
    <property type="protein sequence ID" value="KAF9613169.1"/>
    <property type="molecule type" value="Genomic_DNA"/>
</dbReference>
<proteinExistence type="predicted"/>
<name>A0A835I9M8_9MAGN</name>
<dbReference type="SUPFAM" id="SSF56235">
    <property type="entry name" value="N-terminal nucleophile aminohydrolases (Ntn hydrolases)"/>
    <property type="match status" value="1"/>
</dbReference>
<organism evidence="1 2">
    <name type="scientific">Coptis chinensis</name>
    <dbReference type="NCBI Taxonomy" id="261450"/>
    <lineage>
        <taxon>Eukaryota</taxon>
        <taxon>Viridiplantae</taxon>
        <taxon>Streptophyta</taxon>
        <taxon>Embryophyta</taxon>
        <taxon>Tracheophyta</taxon>
        <taxon>Spermatophyta</taxon>
        <taxon>Magnoliopsida</taxon>
        <taxon>Ranunculales</taxon>
        <taxon>Ranunculaceae</taxon>
        <taxon>Coptidoideae</taxon>
        <taxon>Coptis</taxon>
    </lineage>
</organism>
<dbReference type="OrthoDB" id="431557at2759"/>
<keyword evidence="2" id="KW-1185">Reference proteome</keyword>
<accession>A0A835I9M8</accession>
<dbReference type="GO" id="GO:0005839">
    <property type="term" value="C:proteasome core complex"/>
    <property type="evidence" value="ECO:0007669"/>
    <property type="project" value="InterPro"/>
</dbReference>
<dbReference type="GO" id="GO:0051603">
    <property type="term" value="P:proteolysis involved in protein catabolic process"/>
    <property type="evidence" value="ECO:0007669"/>
    <property type="project" value="InterPro"/>
</dbReference>
<dbReference type="InterPro" id="IPR001353">
    <property type="entry name" value="Proteasome_sua/b"/>
</dbReference>
<dbReference type="Pfam" id="PF00227">
    <property type="entry name" value="Proteasome"/>
    <property type="match status" value="1"/>
</dbReference>
<evidence type="ECO:0000313" key="2">
    <source>
        <dbReference type="Proteomes" id="UP000631114"/>
    </source>
</evidence>
<protein>
    <submittedName>
        <fullName evidence="1">Uncharacterized protein</fullName>
    </submittedName>
</protein>
<dbReference type="AlphaFoldDB" id="A0A835I9M8"/>
<evidence type="ECO:0000313" key="1">
    <source>
        <dbReference type="EMBL" id="KAF9613169.1"/>
    </source>
</evidence>
<sequence length="66" mass="7330">MYVFIKGVEKLISSKMTLPGYNWRIHSVYHHSGMAVAGLAADGKQIVARTKSEATNYERFASLLDA</sequence>
<dbReference type="Proteomes" id="UP000631114">
    <property type="component" value="Unassembled WGS sequence"/>
</dbReference>
<reference evidence="1 2" key="1">
    <citation type="submission" date="2020-10" db="EMBL/GenBank/DDBJ databases">
        <title>The Coptis chinensis genome and diversification of protoberbering-type alkaloids.</title>
        <authorList>
            <person name="Wang B."/>
            <person name="Shu S."/>
            <person name="Song C."/>
            <person name="Liu Y."/>
        </authorList>
    </citation>
    <scope>NUCLEOTIDE SEQUENCE [LARGE SCALE GENOMIC DNA]</scope>
    <source>
        <strain evidence="1">HL-2020</strain>
        <tissue evidence="1">Leaf</tissue>
    </source>
</reference>
<gene>
    <name evidence="1" type="ORF">IFM89_005940</name>
</gene>
<dbReference type="Gene3D" id="3.60.20.10">
    <property type="entry name" value="Glutamine Phosphoribosylpyrophosphate, subunit 1, domain 1"/>
    <property type="match status" value="1"/>
</dbReference>
<dbReference type="InterPro" id="IPR029055">
    <property type="entry name" value="Ntn_hydrolases_N"/>
</dbReference>